<dbReference type="AlphaFoldDB" id="A0A3B0YYI9"/>
<evidence type="ECO:0000313" key="1">
    <source>
        <dbReference type="EMBL" id="VAW81760.1"/>
    </source>
</evidence>
<gene>
    <name evidence="1" type="ORF">MNBD_GAMMA12-2241</name>
</gene>
<accession>A0A3B0YYI9</accession>
<organism evidence="1">
    <name type="scientific">hydrothermal vent metagenome</name>
    <dbReference type="NCBI Taxonomy" id="652676"/>
    <lineage>
        <taxon>unclassified sequences</taxon>
        <taxon>metagenomes</taxon>
        <taxon>ecological metagenomes</taxon>
    </lineage>
</organism>
<name>A0A3B0YYI9_9ZZZZ</name>
<dbReference type="InterPro" id="IPR053784">
    <property type="entry name" value="Choice_anch_U_dom"/>
</dbReference>
<dbReference type="EMBL" id="UOFL01000225">
    <property type="protein sequence ID" value="VAW81760.1"/>
    <property type="molecule type" value="Genomic_DNA"/>
</dbReference>
<protein>
    <submittedName>
        <fullName evidence="1">Uncharacterized protein</fullName>
    </submittedName>
</protein>
<proteinExistence type="predicted"/>
<dbReference type="NCBIfam" id="NF041766">
    <property type="entry name" value="choice_anch_U"/>
    <property type="match status" value="1"/>
</dbReference>
<reference evidence="1" key="1">
    <citation type="submission" date="2018-06" db="EMBL/GenBank/DDBJ databases">
        <authorList>
            <person name="Zhirakovskaya E."/>
        </authorList>
    </citation>
    <scope>NUCLEOTIDE SEQUENCE</scope>
</reference>
<sequence length="563" mass="59189">MHNKNTMSLKKSISTLIIGASITASYSAFAVDYEVISGTFFMDTVTLSPTSVFPLPATNLTNGNGFFSENQFDGSSPQANKFFPASGGSPAFTISPDATITGFNPFLFFGQPVNTYFASTGIDNTAHAAPTIDITGGTTDLSSFYANWNGTEFNQGNKSNTVNPTTNTSISDLVTVTDNGDTTFTLSWSSLIIGGAFNGKVGDWTMDVCVSPCVEVSDAPAGTLSAVQTGNANSTRTITTSGGNVTLFTDIGAPFTYNWGSSSPEIIAAIDTTPPASSNFISQFMVIDPSSLTPGQYTIKVFTKNTTITPNEASSNTMILNVVTDFSGLDLLDNDNDGIPNENDTISDTTMLQTVDGNNTTFIMQSSAGNLKLGRTAFCSGSLSATLTAQDIIDNGNNCSPVTNAVDNPLSVTTGIGGYYDFEIDGLTAGATVDISIPLNTTIPANAGWRKYSTTTSWLSFDFTGNNKIASAKAISNGICPPLNDSTWTNSLTPGDNCIKLSIVDGGPNDSDGKADGIVRDPGSLSNFQGLDKTSPRSTSVGALWWLLLTPGILLIRKLKKFF</sequence>